<evidence type="ECO:0000259" key="2">
    <source>
        <dbReference type="PROSITE" id="PS50405"/>
    </source>
</evidence>
<name>A0A5B7ZKS9_9GAMM</name>
<evidence type="ECO:0000259" key="1">
    <source>
        <dbReference type="PROSITE" id="PS50404"/>
    </source>
</evidence>
<dbReference type="Gene3D" id="3.40.30.10">
    <property type="entry name" value="Glutaredoxin"/>
    <property type="match status" value="1"/>
</dbReference>
<dbReference type="Proteomes" id="UP000308149">
    <property type="component" value="Chromosome"/>
</dbReference>
<dbReference type="OrthoDB" id="9797500at2"/>
<dbReference type="InterPro" id="IPR010987">
    <property type="entry name" value="Glutathione-S-Trfase_C-like"/>
</dbReference>
<keyword evidence="4" id="KW-1185">Reference proteome</keyword>
<feature type="domain" description="GST C-terminal" evidence="2">
    <location>
        <begin position="93"/>
        <end position="221"/>
    </location>
</feature>
<dbReference type="GO" id="GO:0016740">
    <property type="term" value="F:transferase activity"/>
    <property type="evidence" value="ECO:0007669"/>
    <property type="project" value="UniProtKB-KW"/>
</dbReference>
<gene>
    <name evidence="3" type="ORF">FHQ07_00035</name>
</gene>
<dbReference type="SFLD" id="SFLDG00358">
    <property type="entry name" value="Main_(cytGST)"/>
    <property type="match status" value="1"/>
</dbReference>
<dbReference type="Gene3D" id="1.20.1050.10">
    <property type="match status" value="1"/>
</dbReference>
<dbReference type="InterPro" id="IPR004045">
    <property type="entry name" value="Glutathione_S-Trfase_N"/>
</dbReference>
<dbReference type="InterPro" id="IPR040079">
    <property type="entry name" value="Glutathione_S-Trfase"/>
</dbReference>
<dbReference type="PANTHER" id="PTHR44051">
    <property type="entry name" value="GLUTATHIONE S-TRANSFERASE-RELATED"/>
    <property type="match status" value="1"/>
</dbReference>
<dbReference type="KEGG" id="thes:FHQ07_00035"/>
<sequence>MGGQPEALRMIAVYGFSPSGNCHKVKLLLEQLGRDYRWIETNSALGETRTPEYLAKNPNGKVPMIELDDGRVLVESNAILCWLAEGTPYLPSDPWQKAQALRWMFFEQYSHEPYIAVARFICGWTPADSPRRADLPKLRERGHAALAVMERHLASNPWFSGDDYGIADIALYAYTCVAPHGGIALDAYPALRDWLARVEATPGFVPLPAPDAAAQALIDQS</sequence>
<dbReference type="SUPFAM" id="SSF47616">
    <property type="entry name" value="GST C-terminal domain-like"/>
    <property type="match status" value="1"/>
</dbReference>
<evidence type="ECO:0000313" key="3">
    <source>
        <dbReference type="EMBL" id="QDA55824.1"/>
    </source>
</evidence>
<dbReference type="AlphaFoldDB" id="A0A5B7ZKS9"/>
<organism evidence="3 4">
    <name type="scientific">Thermomonas aquatica</name>
    <dbReference type="NCBI Taxonomy" id="2202149"/>
    <lineage>
        <taxon>Bacteria</taxon>
        <taxon>Pseudomonadati</taxon>
        <taxon>Pseudomonadota</taxon>
        <taxon>Gammaproteobacteria</taxon>
        <taxon>Lysobacterales</taxon>
        <taxon>Lysobacteraceae</taxon>
        <taxon>Thermomonas</taxon>
    </lineage>
</organism>
<dbReference type="PANTHER" id="PTHR44051:SF2">
    <property type="entry name" value="HYPOTHETICAL GLUTATHIONE S-TRANSFERASE LIKE PROTEIN"/>
    <property type="match status" value="1"/>
</dbReference>
<dbReference type="PROSITE" id="PS50404">
    <property type="entry name" value="GST_NTER"/>
    <property type="match status" value="1"/>
</dbReference>
<dbReference type="PROSITE" id="PS50405">
    <property type="entry name" value="GST_CTER"/>
    <property type="match status" value="1"/>
</dbReference>
<dbReference type="CDD" id="cd03056">
    <property type="entry name" value="GST_N_4"/>
    <property type="match status" value="1"/>
</dbReference>
<dbReference type="Pfam" id="PF13409">
    <property type="entry name" value="GST_N_2"/>
    <property type="match status" value="1"/>
</dbReference>
<proteinExistence type="predicted"/>
<feature type="domain" description="GST N-terminal" evidence="1">
    <location>
        <begin position="9"/>
        <end position="91"/>
    </location>
</feature>
<evidence type="ECO:0000313" key="4">
    <source>
        <dbReference type="Proteomes" id="UP000308149"/>
    </source>
</evidence>
<dbReference type="SUPFAM" id="SSF52833">
    <property type="entry name" value="Thioredoxin-like"/>
    <property type="match status" value="1"/>
</dbReference>
<dbReference type="Pfam" id="PF00043">
    <property type="entry name" value="GST_C"/>
    <property type="match status" value="1"/>
</dbReference>
<dbReference type="InterPro" id="IPR036249">
    <property type="entry name" value="Thioredoxin-like_sf"/>
</dbReference>
<dbReference type="InterPro" id="IPR036282">
    <property type="entry name" value="Glutathione-S-Trfase_C_sf"/>
</dbReference>
<dbReference type="EMBL" id="CP040871">
    <property type="protein sequence ID" value="QDA55824.1"/>
    <property type="molecule type" value="Genomic_DNA"/>
</dbReference>
<protein>
    <submittedName>
        <fullName evidence="3">Glutathione S-transferase family protein</fullName>
    </submittedName>
</protein>
<dbReference type="SFLD" id="SFLDS00019">
    <property type="entry name" value="Glutathione_Transferase_(cytos"/>
    <property type="match status" value="1"/>
</dbReference>
<dbReference type="SFLD" id="SFLDG01151">
    <property type="entry name" value="Main.2:_Nu-like"/>
    <property type="match status" value="1"/>
</dbReference>
<keyword evidence="3" id="KW-0808">Transferase</keyword>
<reference evidence="3 4" key="1">
    <citation type="submission" date="2019-06" db="EMBL/GenBank/DDBJ databases">
        <title>Thermomonas aquatica sp. nov., isolated from an industrial wastewater treatment plant.</title>
        <authorList>
            <person name="Jeon J.H."/>
            <person name="Park D.-S."/>
        </authorList>
    </citation>
    <scope>NUCLEOTIDE SEQUENCE [LARGE SCALE GENOMIC DNA]</scope>
    <source>
        <strain evidence="3 4">SY21</strain>
    </source>
</reference>
<dbReference type="InterPro" id="IPR004046">
    <property type="entry name" value="GST_C"/>
</dbReference>
<accession>A0A5B7ZKS9</accession>